<evidence type="ECO:0000259" key="13">
    <source>
        <dbReference type="PROSITE" id="PS50262"/>
    </source>
</evidence>
<feature type="region of interest" description="Disordered" evidence="11">
    <location>
        <begin position="351"/>
        <end position="378"/>
    </location>
</feature>
<proteinExistence type="inferred from homology"/>
<evidence type="ECO:0000256" key="10">
    <source>
        <dbReference type="RuleBase" id="RU000688"/>
    </source>
</evidence>
<dbReference type="Gene3D" id="1.20.1070.10">
    <property type="entry name" value="Rhodopsin 7-helix transmembrane proteins"/>
    <property type="match status" value="2"/>
</dbReference>
<dbReference type="GO" id="GO:0030425">
    <property type="term" value="C:dendrite"/>
    <property type="evidence" value="ECO:0000318"/>
    <property type="project" value="GO_Central"/>
</dbReference>
<keyword evidence="2" id="KW-1003">Cell membrane</keyword>
<evidence type="ECO:0000256" key="9">
    <source>
        <dbReference type="ARBA" id="ARBA00023224"/>
    </source>
</evidence>
<dbReference type="PANTHER" id="PTHR24248">
    <property type="entry name" value="ADRENERGIC RECEPTOR-RELATED G-PROTEIN COUPLED RECEPTOR"/>
    <property type="match status" value="1"/>
</dbReference>
<feature type="transmembrane region" description="Helical" evidence="12">
    <location>
        <begin position="91"/>
        <end position="115"/>
    </location>
</feature>
<keyword evidence="6 12" id="KW-0472">Membrane</keyword>
<evidence type="ECO:0000256" key="11">
    <source>
        <dbReference type="SAM" id="MobiDB-lite"/>
    </source>
</evidence>
<dbReference type="GO" id="GO:0045202">
    <property type="term" value="C:synapse"/>
    <property type="evidence" value="ECO:0007669"/>
    <property type="project" value="GOC"/>
</dbReference>
<dbReference type="FunFam" id="1.20.1070.10:FF:001192">
    <property type="entry name" value="Uncharacterized protein"/>
    <property type="match status" value="1"/>
</dbReference>
<feature type="transmembrane region" description="Helical" evidence="12">
    <location>
        <begin position="173"/>
        <end position="195"/>
    </location>
</feature>
<dbReference type="GO" id="GO:0007268">
    <property type="term" value="P:chemical synaptic transmission"/>
    <property type="evidence" value="ECO:0000318"/>
    <property type="project" value="GO_Central"/>
</dbReference>
<dbReference type="GO" id="GO:0030594">
    <property type="term" value="F:neurotransmitter receptor activity"/>
    <property type="evidence" value="ECO:0000318"/>
    <property type="project" value="GO_Central"/>
</dbReference>
<dbReference type="GO" id="GO:0007187">
    <property type="term" value="P:G protein-coupled receptor signaling pathway, coupled to cyclic nucleotide second messenger"/>
    <property type="evidence" value="ECO:0000318"/>
    <property type="project" value="GO_Central"/>
</dbReference>
<organism evidence="14 15">
    <name type="scientific">Strongylocentrotus purpuratus</name>
    <name type="common">Purple sea urchin</name>
    <dbReference type="NCBI Taxonomy" id="7668"/>
    <lineage>
        <taxon>Eukaryota</taxon>
        <taxon>Metazoa</taxon>
        <taxon>Echinodermata</taxon>
        <taxon>Eleutherozoa</taxon>
        <taxon>Echinozoa</taxon>
        <taxon>Echinoidea</taxon>
        <taxon>Euechinoidea</taxon>
        <taxon>Echinacea</taxon>
        <taxon>Camarodonta</taxon>
        <taxon>Echinidea</taxon>
        <taxon>Strongylocentrotidae</taxon>
        <taxon>Strongylocentrotus</taxon>
    </lineage>
</organism>
<feature type="transmembrane region" description="Helical" evidence="12">
    <location>
        <begin position="465"/>
        <end position="488"/>
    </location>
</feature>
<keyword evidence="7" id="KW-1015">Disulfide bond</keyword>
<feature type="region of interest" description="Disordered" evidence="11">
    <location>
        <begin position="267"/>
        <end position="331"/>
    </location>
</feature>
<evidence type="ECO:0000256" key="6">
    <source>
        <dbReference type="ARBA" id="ARBA00023136"/>
    </source>
</evidence>
<dbReference type="SMART" id="SM01381">
    <property type="entry name" value="7TM_GPCR_Srsx"/>
    <property type="match status" value="1"/>
</dbReference>
<feature type="compositionally biased region" description="Low complexity" evidence="11">
    <location>
        <begin position="277"/>
        <end position="316"/>
    </location>
</feature>
<keyword evidence="3 10" id="KW-0812">Transmembrane</keyword>
<keyword evidence="4 12" id="KW-1133">Transmembrane helix</keyword>
<dbReference type="Proteomes" id="UP000007110">
    <property type="component" value="Unassembled WGS sequence"/>
</dbReference>
<evidence type="ECO:0000256" key="1">
    <source>
        <dbReference type="ARBA" id="ARBA00004651"/>
    </source>
</evidence>
<dbReference type="EnsemblMetazoa" id="XM_030986460">
    <property type="protein sequence ID" value="XP_030842320"/>
    <property type="gene ID" value="LOC105439163"/>
</dbReference>
<dbReference type="CDD" id="cd14967">
    <property type="entry name" value="7tmA_amine_R-like"/>
    <property type="match status" value="1"/>
</dbReference>
<dbReference type="Pfam" id="PF00001">
    <property type="entry name" value="7tm_1"/>
    <property type="match status" value="1"/>
</dbReference>
<comment type="subcellular location">
    <subcellularLocation>
        <location evidence="1">Cell membrane</location>
        <topology evidence="1">Multi-pass membrane protein</topology>
    </subcellularLocation>
</comment>
<feature type="domain" description="G-protein coupled receptors family 1 profile" evidence="13">
    <location>
        <begin position="75"/>
        <end position="485"/>
    </location>
</feature>
<dbReference type="OrthoDB" id="10010417at2759"/>
<dbReference type="SUPFAM" id="SSF81321">
    <property type="entry name" value="Family A G protein-coupled receptor-like"/>
    <property type="match status" value="1"/>
</dbReference>
<dbReference type="GO" id="GO:0004993">
    <property type="term" value="F:G protein-coupled serotonin receptor activity"/>
    <property type="evidence" value="ECO:0000318"/>
    <property type="project" value="GO_Central"/>
</dbReference>
<dbReference type="PRINTS" id="PR00237">
    <property type="entry name" value="GPCRRHODOPSN"/>
</dbReference>
<dbReference type="InterPro" id="IPR017452">
    <property type="entry name" value="GPCR_Rhodpsn_7TM"/>
</dbReference>
<comment type="similarity">
    <text evidence="10">Belongs to the G-protein coupled receptor 1 family.</text>
</comment>
<reference evidence="14" key="2">
    <citation type="submission" date="2021-01" db="UniProtKB">
        <authorList>
            <consortium name="EnsemblMetazoa"/>
        </authorList>
    </citation>
    <scope>IDENTIFICATION</scope>
</reference>
<dbReference type="KEGG" id="spu:105439162"/>
<feature type="transmembrane region" description="Helical" evidence="12">
    <location>
        <begin position="59"/>
        <end position="84"/>
    </location>
</feature>
<evidence type="ECO:0000256" key="2">
    <source>
        <dbReference type="ARBA" id="ARBA00022475"/>
    </source>
</evidence>
<name>A0A7M7P130_STRPU</name>
<keyword evidence="9 10" id="KW-0807">Transducer</keyword>
<evidence type="ECO:0000256" key="12">
    <source>
        <dbReference type="SAM" id="Phobius"/>
    </source>
</evidence>
<evidence type="ECO:0000256" key="3">
    <source>
        <dbReference type="ARBA" id="ARBA00022692"/>
    </source>
</evidence>
<dbReference type="InParanoid" id="A0A7M7P130"/>
<feature type="compositionally biased region" description="Polar residues" evidence="11">
    <location>
        <begin position="317"/>
        <end position="331"/>
    </location>
</feature>
<dbReference type="KEGG" id="spu:105439163"/>
<feature type="transmembrane region" description="Helical" evidence="12">
    <location>
        <begin position="127"/>
        <end position="152"/>
    </location>
</feature>
<feature type="transmembrane region" description="Helical" evidence="12">
    <location>
        <begin position="215"/>
        <end position="240"/>
    </location>
</feature>
<evidence type="ECO:0000313" key="14">
    <source>
        <dbReference type="EnsemblMetazoa" id="XP_030842316"/>
    </source>
</evidence>
<accession>A0A7M7P130</accession>
<evidence type="ECO:0000256" key="7">
    <source>
        <dbReference type="ARBA" id="ARBA00023157"/>
    </source>
</evidence>
<keyword evidence="8 10" id="KW-0675">Receptor</keyword>
<dbReference type="AlphaFoldDB" id="A0A7M7P130"/>
<dbReference type="PROSITE" id="PS50262">
    <property type="entry name" value="G_PROTEIN_RECEP_F1_2"/>
    <property type="match status" value="1"/>
</dbReference>
<dbReference type="PANTHER" id="PTHR24248:SF66">
    <property type="entry name" value="OCTOPAMINE RECEPTOR BETA-3R"/>
    <property type="match status" value="1"/>
</dbReference>
<feature type="transmembrane region" description="Helical" evidence="12">
    <location>
        <begin position="429"/>
        <end position="453"/>
    </location>
</feature>
<dbReference type="EnsemblMetazoa" id="XM_030986456">
    <property type="protein sequence ID" value="XP_030842316"/>
    <property type="gene ID" value="LOC105439162"/>
</dbReference>
<evidence type="ECO:0000256" key="8">
    <source>
        <dbReference type="ARBA" id="ARBA00023170"/>
    </source>
</evidence>
<evidence type="ECO:0000256" key="5">
    <source>
        <dbReference type="ARBA" id="ARBA00023040"/>
    </source>
</evidence>
<dbReference type="OMA" id="WFHITET"/>
<dbReference type="PROSITE" id="PS00237">
    <property type="entry name" value="G_PROTEIN_RECEP_F1_1"/>
    <property type="match status" value="1"/>
</dbReference>
<protein>
    <recommendedName>
        <fullName evidence="13">G-protein coupled receptors family 1 profile domain-containing protein</fullName>
    </recommendedName>
</protein>
<sequence>MESVATFPGAVWTSYDPWYHVTETPLLVTNLVEFQTTAHNVSDVGTTDRSNDTTTTLDIVALVLLPLVLLCGLVGNTLVCIAVFRFAPLRIVANYFIVSLAIADMAVCGIVMPLAAIQELAGEWRLGIILCDVWVCLDVLMSTASIWNLCVIALDRYMAITRPVWYALRRTPLMAAVAITVAWVLSIIVSIPALLFVGGYDPTTSNFCVLNISPVFAIISSMISFIIPCVVVLVVYQRILVAARHHSRRRVRPAIMSVSTVPAATAKATTRAGNNGSSLACSSSATSSNPTSSNPSATPCSNRNNHAHNNASTTNSEGQPSLVSLDPNANNTASNYHLAEISQENTDFSAADKTNDERNHSVNGANNVGEEEQTDNNHLSVKPKSKRVTLITDDAPTTLAIANNAINHHHRHPAFVRRRQISVSRERRAAFVLAIVVGVFICCWLPFFIINVLLGICPTCPVSPVAFQVVTWLGWCNSILNPIIYTTFNREFRNAFRKILFCGKL</sequence>
<evidence type="ECO:0000313" key="15">
    <source>
        <dbReference type="Proteomes" id="UP000007110"/>
    </source>
</evidence>
<evidence type="ECO:0000256" key="4">
    <source>
        <dbReference type="ARBA" id="ARBA00022989"/>
    </source>
</evidence>
<reference evidence="15" key="1">
    <citation type="submission" date="2015-02" db="EMBL/GenBank/DDBJ databases">
        <title>Genome sequencing for Strongylocentrotus purpuratus.</title>
        <authorList>
            <person name="Murali S."/>
            <person name="Liu Y."/>
            <person name="Vee V."/>
            <person name="English A."/>
            <person name="Wang M."/>
            <person name="Skinner E."/>
            <person name="Han Y."/>
            <person name="Muzny D.M."/>
            <person name="Worley K.C."/>
            <person name="Gibbs R.A."/>
        </authorList>
    </citation>
    <scope>NUCLEOTIDE SEQUENCE</scope>
</reference>
<feature type="compositionally biased region" description="Polar residues" evidence="11">
    <location>
        <begin position="267"/>
        <end position="276"/>
    </location>
</feature>
<dbReference type="GO" id="GO:0005886">
    <property type="term" value="C:plasma membrane"/>
    <property type="evidence" value="ECO:0000318"/>
    <property type="project" value="GO_Central"/>
</dbReference>
<keyword evidence="5 10" id="KW-0297">G-protein coupled receptor</keyword>
<dbReference type="GeneID" id="105439163"/>
<dbReference type="PRINTS" id="PR00242">
    <property type="entry name" value="DOPAMINER"/>
</dbReference>
<dbReference type="RefSeq" id="XP_030842320.1">
    <property type="nucleotide sequence ID" value="XM_030986460.1"/>
</dbReference>
<keyword evidence="15" id="KW-1185">Reference proteome</keyword>
<dbReference type="GeneID" id="105439162"/>
<dbReference type="RefSeq" id="XP_030842316.1">
    <property type="nucleotide sequence ID" value="XM_030986456.1"/>
</dbReference>
<dbReference type="InterPro" id="IPR000276">
    <property type="entry name" value="GPCR_Rhodpsn"/>
</dbReference>
<dbReference type="InterPro" id="IPR000929">
    <property type="entry name" value="Dopamine_rcpt"/>
</dbReference>